<reference evidence="5 6" key="1">
    <citation type="submission" date="2008-07" db="EMBL/GenBank/DDBJ databases">
        <title>Complete sequence of Geobacter bemidjiensis BEM.</title>
        <authorList>
            <consortium name="US DOE Joint Genome Institute"/>
            <person name="Lucas S."/>
            <person name="Copeland A."/>
            <person name="Lapidus A."/>
            <person name="Glavina del Rio T."/>
            <person name="Dalin E."/>
            <person name="Tice H."/>
            <person name="Bruce D."/>
            <person name="Goodwin L."/>
            <person name="Pitluck S."/>
            <person name="Kiss H."/>
            <person name="Brettin T."/>
            <person name="Detter J.C."/>
            <person name="Han C."/>
            <person name="Kuske C.R."/>
            <person name="Schmutz J."/>
            <person name="Larimer F."/>
            <person name="Land M."/>
            <person name="Hauser L."/>
            <person name="Kyrpides N."/>
            <person name="Lykidis A."/>
            <person name="Lovley D."/>
            <person name="Richardson P."/>
        </authorList>
    </citation>
    <scope>NUCLEOTIDE SEQUENCE [LARGE SCALE GENOMIC DNA]</scope>
    <source>
        <strain evidence="6">ATCC BAA-1014 / DSM 16622 / JCM 12645 / Bem</strain>
    </source>
</reference>
<name>B5EAG2_CITBB</name>
<dbReference type="SMART" id="SM00028">
    <property type="entry name" value="TPR"/>
    <property type="match status" value="3"/>
</dbReference>
<feature type="transmembrane region" description="Helical" evidence="4">
    <location>
        <begin position="189"/>
        <end position="209"/>
    </location>
</feature>
<feature type="transmembrane region" description="Helical" evidence="4">
    <location>
        <begin position="94"/>
        <end position="113"/>
    </location>
</feature>
<dbReference type="Pfam" id="PF13432">
    <property type="entry name" value="TPR_16"/>
    <property type="match status" value="1"/>
</dbReference>
<evidence type="ECO:0000313" key="6">
    <source>
        <dbReference type="Proteomes" id="UP000008825"/>
    </source>
</evidence>
<keyword evidence="4" id="KW-0472">Membrane</keyword>
<dbReference type="HOGENOM" id="CLU_011615_5_1_7"/>
<keyword evidence="4" id="KW-0812">Transmembrane</keyword>
<keyword evidence="4" id="KW-1133">Transmembrane helix</keyword>
<feature type="repeat" description="TPR" evidence="3">
    <location>
        <begin position="571"/>
        <end position="604"/>
    </location>
</feature>
<evidence type="ECO:0000256" key="2">
    <source>
        <dbReference type="ARBA" id="ARBA00022803"/>
    </source>
</evidence>
<feature type="transmembrane region" description="Helical" evidence="4">
    <location>
        <begin position="409"/>
        <end position="429"/>
    </location>
</feature>
<dbReference type="eggNOG" id="COG0457">
    <property type="taxonomic scope" value="Bacteria"/>
</dbReference>
<dbReference type="TCDB" id="8.A.95.2.1">
    <property type="family name" value="the transmembrane and tpr repeat-containing protein 3 (tmtc3) family"/>
</dbReference>
<protein>
    <submittedName>
        <fullName evidence="5">TPR domain protein</fullName>
    </submittedName>
</protein>
<reference evidence="5 6" key="2">
    <citation type="journal article" date="2010" name="BMC Genomics">
        <title>The genome of Geobacter bemidjiensis, exemplar for the subsurface clade of Geobacter species that predominate in Fe(III)-reducing subsurface environments.</title>
        <authorList>
            <person name="Aklujkar M."/>
            <person name="Young N.D."/>
            <person name="Holmes D."/>
            <person name="Chavan M."/>
            <person name="Risso C."/>
            <person name="Kiss H.E."/>
            <person name="Han C.S."/>
            <person name="Land M.L."/>
            <person name="Lovley D.R."/>
        </authorList>
    </citation>
    <scope>NUCLEOTIDE SEQUENCE [LARGE SCALE GENOMIC DNA]</scope>
    <source>
        <strain evidence="6">ATCC BAA-1014 / DSM 16622 / JCM 12645 / Bem</strain>
    </source>
</reference>
<feature type="transmembrane region" description="Helical" evidence="4">
    <location>
        <begin position="441"/>
        <end position="461"/>
    </location>
</feature>
<feature type="transmembrane region" description="Helical" evidence="4">
    <location>
        <begin position="238"/>
        <end position="258"/>
    </location>
</feature>
<dbReference type="SUPFAM" id="SSF48452">
    <property type="entry name" value="TPR-like"/>
    <property type="match status" value="1"/>
</dbReference>
<accession>B5EAG2</accession>
<feature type="transmembrane region" description="Helical" evidence="4">
    <location>
        <begin position="36"/>
        <end position="57"/>
    </location>
</feature>
<feature type="transmembrane region" description="Helical" evidence="4">
    <location>
        <begin position="306"/>
        <end position="325"/>
    </location>
</feature>
<dbReference type="InterPro" id="IPR011990">
    <property type="entry name" value="TPR-like_helical_dom_sf"/>
</dbReference>
<feature type="repeat" description="TPR" evidence="3">
    <location>
        <begin position="537"/>
        <end position="570"/>
    </location>
</feature>
<feature type="transmembrane region" description="Helical" evidence="4">
    <location>
        <begin position="120"/>
        <end position="141"/>
    </location>
</feature>
<evidence type="ECO:0000256" key="4">
    <source>
        <dbReference type="SAM" id="Phobius"/>
    </source>
</evidence>
<feature type="transmembrane region" description="Helical" evidence="4">
    <location>
        <begin position="161"/>
        <end position="177"/>
    </location>
</feature>
<dbReference type="OrthoDB" id="9778850at2"/>
<organism evidence="5 6">
    <name type="scientific">Citrifermentans bemidjiense (strain ATCC BAA-1014 / DSM 16622 / JCM 12645 / Bem)</name>
    <name type="common">Geobacter bemidjiensis</name>
    <dbReference type="NCBI Taxonomy" id="404380"/>
    <lineage>
        <taxon>Bacteria</taxon>
        <taxon>Pseudomonadati</taxon>
        <taxon>Thermodesulfobacteriota</taxon>
        <taxon>Desulfuromonadia</taxon>
        <taxon>Geobacterales</taxon>
        <taxon>Geobacteraceae</taxon>
        <taxon>Citrifermentans</taxon>
    </lineage>
</organism>
<evidence type="ECO:0000313" key="5">
    <source>
        <dbReference type="EMBL" id="ACH40301.1"/>
    </source>
</evidence>
<keyword evidence="1" id="KW-0677">Repeat</keyword>
<dbReference type="AlphaFoldDB" id="B5EAG2"/>
<keyword evidence="2 3" id="KW-0802">TPR repeat</keyword>
<dbReference type="PANTHER" id="PTHR44227:SF3">
    <property type="entry name" value="PROTEIN O-MANNOSYL-TRANSFERASE TMTC4"/>
    <property type="match status" value="1"/>
</dbReference>
<evidence type="ECO:0000256" key="3">
    <source>
        <dbReference type="PROSITE-ProRule" id="PRU00339"/>
    </source>
</evidence>
<dbReference type="EMBL" id="CP001124">
    <property type="protein sequence ID" value="ACH40301.1"/>
    <property type="molecule type" value="Genomic_DNA"/>
</dbReference>
<feature type="transmembrane region" description="Helical" evidence="4">
    <location>
        <begin position="264"/>
        <end position="285"/>
    </location>
</feature>
<dbReference type="KEGG" id="gbm:Gbem_3305"/>
<sequence length="654" mass="72094">MKKRRKLAKLEPQAGPQALPAVEEELSLWRDPLVHILLVLALGFAVYSNIVAAPFVFDDLPCLVNNPAIKDFSFFADPQKVFALPVNPDLKNNFILRPVAYFTFALNHALHGLDVRGYHVVNLLLHMADALLVYLVLWLTLRTPALQPEHGEGAAPPAERYFYLPFLASLLFVCHPLQTQAVTYVVQRFVPLVAFFFLGSLALCAAGRLAKTKPMRVACYLGSLFACVLAMKSKENAFTLPAVIALYEFVFFRGAVTAARLVRLVPFLFTMAIIPLKLMSLSAMAAKGGKVAGAVNLVNFNHTSPWEYLMTQFGVITTYLRLLILPVNQNFDYQYPLQKAFLAPAVVLPLLLLLALAAGGTYLLATSRRGDDRAGMRALAGFGIWWFFITLSVESSVVPIDDVIFEHRAYLPSVGFFIALLAAAFSLPPRFSGTPLCTSRPAVAVVAFLVLASSVACYLRNEVWTTPVALWRDTVQKSPGKGRAHFSLGFVLACALPPWHTDDINVMLQPMDPAQNQVLDEAVRELRISTKLDPKSAPGYSFLGAALMVQKKFDEAAATLATAAALDPKDARTRAFIGQLCEARGDLAAARLKYQQAISLTPQEPFPHLFLALLSLREGKHAEALQEYQIANRLAPRPDLEPKMAQLRFMVEGR</sequence>
<dbReference type="InterPro" id="IPR052346">
    <property type="entry name" value="O-mannosyl-transferase_TMTC"/>
</dbReference>
<dbReference type="PANTHER" id="PTHR44227">
    <property type="match status" value="1"/>
</dbReference>
<gene>
    <name evidence="5" type="ordered locus">Gbem_3305</name>
</gene>
<dbReference type="InterPro" id="IPR019734">
    <property type="entry name" value="TPR_rpt"/>
</dbReference>
<keyword evidence="6" id="KW-1185">Reference proteome</keyword>
<feature type="transmembrane region" description="Helical" evidence="4">
    <location>
        <begin position="345"/>
        <end position="365"/>
    </location>
</feature>
<dbReference type="Gene3D" id="1.25.40.10">
    <property type="entry name" value="Tetratricopeptide repeat domain"/>
    <property type="match status" value="1"/>
</dbReference>
<proteinExistence type="predicted"/>
<evidence type="ECO:0000256" key="1">
    <source>
        <dbReference type="ARBA" id="ARBA00022737"/>
    </source>
</evidence>
<dbReference type="PROSITE" id="PS50005">
    <property type="entry name" value="TPR"/>
    <property type="match status" value="2"/>
</dbReference>
<dbReference type="STRING" id="404380.Gbem_3305"/>
<dbReference type="Proteomes" id="UP000008825">
    <property type="component" value="Chromosome"/>
</dbReference>
<dbReference type="RefSeq" id="WP_012531733.1">
    <property type="nucleotide sequence ID" value="NC_011146.1"/>
</dbReference>
<feature type="transmembrane region" description="Helical" evidence="4">
    <location>
        <begin position="377"/>
        <end position="397"/>
    </location>
</feature>